<proteinExistence type="predicted"/>
<dbReference type="Proteomes" id="UP000541154">
    <property type="component" value="Unassembled WGS sequence"/>
</dbReference>
<accession>A0A8H6E359</accession>
<keyword evidence="2" id="KW-1185">Reference proteome</keyword>
<dbReference type="EMBL" id="SPNV01000245">
    <property type="protein sequence ID" value="KAF5857654.1"/>
    <property type="molecule type" value="Genomic_DNA"/>
</dbReference>
<comment type="caution">
    <text evidence="1">The sequence shown here is derived from an EMBL/GenBank/DDBJ whole genome shotgun (WGS) entry which is preliminary data.</text>
</comment>
<organism evidence="1 2">
    <name type="scientific">Petromyces alliaceus</name>
    <name type="common">Aspergillus alliaceus</name>
    <dbReference type="NCBI Taxonomy" id="209559"/>
    <lineage>
        <taxon>Eukaryota</taxon>
        <taxon>Fungi</taxon>
        <taxon>Dikarya</taxon>
        <taxon>Ascomycota</taxon>
        <taxon>Pezizomycotina</taxon>
        <taxon>Eurotiomycetes</taxon>
        <taxon>Eurotiomycetidae</taxon>
        <taxon>Eurotiales</taxon>
        <taxon>Aspergillaceae</taxon>
        <taxon>Aspergillus</taxon>
        <taxon>Aspergillus subgen. Circumdati</taxon>
    </lineage>
</organism>
<name>A0A8H6E359_PETAA</name>
<reference evidence="1 2" key="1">
    <citation type="submission" date="2019-04" db="EMBL/GenBank/DDBJ databases">
        <title>Aspergillus burnettii sp. nov., novel species from soil in southeast Queensland.</title>
        <authorList>
            <person name="Gilchrist C.L.M."/>
            <person name="Pitt J.I."/>
            <person name="Lange L."/>
            <person name="Lacey H.J."/>
            <person name="Vuong D."/>
            <person name="Midgley D.J."/>
            <person name="Greenfield P."/>
            <person name="Bradbury M."/>
            <person name="Lacey E."/>
            <person name="Busk P.K."/>
            <person name="Pilgaard B."/>
            <person name="Chooi Y.H."/>
            <person name="Piggott A.M."/>
        </authorList>
    </citation>
    <scope>NUCLEOTIDE SEQUENCE [LARGE SCALE GENOMIC DNA]</scope>
    <source>
        <strain evidence="1 2">FRR 5400</strain>
    </source>
</reference>
<gene>
    <name evidence="1" type="ORF">ETB97_005475</name>
</gene>
<sequence length="136" mass="15390">MLPRVPEDADVSCTSDARQAGVELAMCKYRHSKVEHDTIQSQTLATFKSGGVCQSVWELATLDSPIGTMRTEFKCNPREAKGKTFITCILASLTRPFSIDRLRMMVAMQPILRERLCGWYTGLMEHSKKISFRTGW</sequence>
<evidence type="ECO:0000313" key="2">
    <source>
        <dbReference type="Proteomes" id="UP000541154"/>
    </source>
</evidence>
<evidence type="ECO:0000313" key="1">
    <source>
        <dbReference type="EMBL" id="KAF5857654.1"/>
    </source>
</evidence>
<dbReference type="AlphaFoldDB" id="A0A8H6E359"/>
<protein>
    <submittedName>
        <fullName evidence="1">Uncharacterized protein</fullName>
    </submittedName>
</protein>